<dbReference type="AlphaFoldDB" id="K6YQV7"/>
<dbReference type="PANTHER" id="PTHR43736:SF4">
    <property type="entry name" value="SLR1690 PROTEIN"/>
    <property type="match status" value="1"/>
</dbReference>
<dbReference type="SUPFAM" id="SSF46785">
    <property type="entry name" value="Winged helix' DNA-binding domain"/>
    <property type="match status" value="1"/>
</dbReference>
<sequence length="235" mass="26923">MLDNNSNQAAKPRMIEALSIDNVVLGIESGRLMVLTAKYNTGLAQGLWGLLGGWVAYDEPIDNAAKRILKMITGVDDLYLEQFRAFGDVKRYPAERVVTIAYYALVRPDLYNVIPGGTASHVEWRDVRNLPSLIYDHGEIVKALLLHLKSKVRHEPIGFNLLPEKFTLLQLQEVYEAILDVKLDKPNFRRKILKMNLLIDCNEKQQGVMHRAASLYRFDMVVYQKLCEHGFNFEF</sequence>
<gene>
    <name evidence="2" type="ORF">GPLA_4240</name>
</gene>
<evidence type="ECO:0000313" key="2">
    <source>
        <dbReference type="EMBL" id="GAC35119.1"/>
    </source>
</evidence>
<dbReference type="SUPFAM" id="SSF55811">
    <property type="entry name" value="Nudix"/>
    <property type="match status" value="1"/>
</dbReference>
<dbReference type="InterPro" id="IPR036390">
    <property type="entry name" value="WH_DNA-bd_sf"/>
</dbReference>
<keyword evidence="3" id="KW-1185">Reference proteome</keyword>
<proteinExistence type="predicted"/>
<reference evidence="3" key="1">
    <citation type="journal article" date="2014" name="Environ. Microbiol.">
        <title>Comparative genomics of the marine bacterial genus Glaciecola reveals the high degree of genomic diversity and genomic characteristic for cold adaptation.</title>
        <authorList>
            <person name="Qin Q.L."/>
            <person name="Xie B.B."/>
            <person name="Yu Y."/>
            <person name="Shu Y.L."/>
            <person name="Rong J.C."/>
            <person name="Zhang Y.J."/>
            <person name="Zhao D.L."/>
            <person name="Chen X.L."/>
            <person name="Zhang X.Y."/>
            <person name="Chen B."/>
            <person name="Zhou B.C."/>
            <person name="Zhang Y.Z."/>
        </authorList>
    </citation>
    <scope>NUCLEOTIDE SEQUENCE [LARGE SCALE GENOMIC DNA]</scope>
    <source>
        <strain evidence="3">LMG 21857</strain>
    </source>
</reference>
<dbReference type="GO" id="GO:0016787">
    <property type="term" value="F:hydrolase activity"/>
    <property type="evidence" value="ECO:0007669"/>
    <property type="project" value="UniProtKB-KW"/>
</dbReference>
<dbReference type="EMBL" id="BAER01000127">
    <property type="protein sequence ID" value="GAC35119.1"/>
    <property type="molecule type" value="Genomic_DNA"/>
</dbReference>
<evidence type="ECO:0000259" key="1">
    <source>
        <dbReference type="Pfam" id="PF21906"/>
    </source>
</evidence>
<comment type="caution">
    <text evidence="2">The sequence shown here is derived from an EMBL/GenBank/DDBJ whole genome shotgun (WGS) entry which is preliminary data.</text>
</comment>
<dbReference type="PANTHER" id="PTHR43736">
    <property type="entry name" value="ADP-RIBOSE PYROPHOSPHATASE"/>
    <property type="match status" value="1"/>
</dbReference>
<dbReference type="InterPro" id="IPR015797">
    <property type="entry name" value="NUDIX_hydrolase-like_dom_sf"/>
</dbReference>
<dbReference type="Proteomes" id="UP000006322">
    <property type="component" value="Unassembled WGS sequence"/>
</dbReference>
<feature type="domain" description="NrtR DNA-binding winged helix" evidence="1">
    <location>
        <begin position="158"/>
        <end position="218"/>
    </location>
</feature>
<keyword evidence="2" id="KW-0378">Hydrolase</keyword>
<dbReference type="InterPro" id="IPR054105">
    <property type="entry name" value="WHD_NrtR"/>
</dbReference>
<dbReference type="CDD" id="cd18873">
    <property type="entry name" value="NUDIX_NadM_like"/>
    <property type="match status" value="1"/>
</dbReference>
<accession>K6YQV7</accession>
<dbReference type="Pfam" id="PF21906">
    <property type="entry name" value="WHD_NrtR"/>
    <property type="match status" value="1"/>
</dbReference>
<dbReference type="Gene3D" id="3.90.79.10">
    <property type="entry name" value="Nucleoside Triphosphate Pyrophosphohydrolase"/>
    <property type="match status" value="1"/>
</dbReference>
<name>K6YQV7_9ALTE</name>
<dbReference type="STRING" id="1129793.GPLA_4240"/>
<dbReference type="InterPro" id="IPR036388">
    <property type="entry name" value="WH-like_DNA-bd_sf"/>
</dbReference>
<dbReference type="Gene3D" id="1.10.10.10">
    <property type="entry name" value="Winged helix-like DNA-binding domain superfamily/Winged helix DNA-binding domain"/>
    <property type="match status" value="1"/>
</dbReference>
<evidence type="ECO:0000313" key="3">
    <source>
        <dbReference type="Proteomes" id="UP000006322"/>
    </source>
</evidence>
<protein>
    <submittedName>
        <fullName evidence="2">Hydrolase, NUDIX family</fullName>
    </submittedName>
</protein>
<organism evidence="2 3">
    <name type="scientific">Paraglaciecola polaris LMG 21857</name>
    <dbReference type="NCBI Taxonomy" id="1129793"/>
    <lineage>
        <taxon>Bacteria</taxon>
        <taxon>Pseudomonadati</taxon>
        <taxon>Pseudomonadota</taxon>
        <taxon>Gammaproteobacteria</taxon>
        <taxon>Alteromonadales</taxon>
        <taxon>Alteromonadaceae</taxon>
        <taxon>Paraglaciecola</taxon>
    </lineage>
</organism>